<dbReference type="AlphaFoldDB" id="A0A0S3KC31"/>
<dbReference type="SUPFAM" id="SSF110738">
    <property type="entry name" value="Glycerate kinase I"/>
    <property type="match status" value="1"/>
</dbReference>
<dbReference type="InterPro" id="IPR036129">
    <property type="entry name" value="Glycerate_kinase_sf"/>
</dbReference>
<dbReference type="Gene3D" id="3.40.50.10350">
    <property type="entry name" value="Glycerate kinase, domain 1"/>
    <property type="match status" value="1"/>
</dbReference>
<organism evidence="6 8">
    <name type="scientific">Enterococcus silesiacus</name>
    <dbReference type="NCBI Taxonomy" id="332949"/>
    <lineage>
        <taxon>Bacteria</taxon>
        <taxon>Bacillati</taxon>
        <taxon>Bacillota</taxon>
        <taxon>Bacilli</taxon>
        <taxon>Lactobacillales</taxon>
        <taxon>Enterococcaceae</taxon>
        <taxon>Enterococcus</taxon>
    </lineage>
</organism>
<dbReference type="NCBIfam" id="TIGR00045">
    <property type="entry name" value="glycerate kinase"/>
    <property type="match status" value="1"/>
</dbReference>
<proteinExistence type="inferred from homology"/>
<keyword evidence="3 4" id="KW-0418">Kinase</keyword>
<evidence type="ECO:0000313" key="7">
    <source>
        <dbReference type="Proteomes" id="UP000065511"/>
    </source>
</evidence>
<name>A0A0S3KC31_9ENTE</name>
<dbReference type="EMBL" id="JXLC01000008">
    <property type="protein sequence ID" value="OJG92075.1"/>
    <property type="molecule type" value="Genomic_DNA"/>
</dbReference>
<dbReference type="GO" id="GO:0031388">
    <property type="term" value="P:organic acid phosphorylation"/>
    <property type="evidence" value="ECO:0007669"/>
    <property type="project" value="UniProtKB-UniRule"/>
</dbReference>
<evidence type="ECO:0000313" key="5">
    <source>
        <dbReference type="EMBL" id="ALS01816.1"/>
    </source>
</evidence>
<dbReference type="PANTHER" id="PTHR21599">
    <property type="entry name" value="GLYCERATE KINASE"/>
    <property type="match status" value="1"/>
</dbReference>
<dbReference type="Proteomes" id="UP000183039">
    <property type="component" value="Unassembled WGS sequence"/>
</dbReference>
<reference evidence="5 7" key="2">
    <citation type="submission" date="2015-12" db="EMBL/GenBank/DDBJ databases">
        <authorList>
            <person name="Lauer A."/>
            <person name="Humrighouse B."/>
            <person name="Loparev V."/>
            <person name="Shewmaker P.L."/>
            <person name="Whitney A.M."/>
            <person name="McLaughlin R.W."/>
        </authorList>
    </citation>
    <scope>NUCLEOTIDE SEQUENCE [LARGE SCALE GENOMIC DNA]</scope>
    <source>
        <strain evidence="5 7">LMG 23085</strain>
    </source>
</reference>
<dbReference type="PIRSF" id="PIRSF006078">
    <property type="entry name" value="GlxK"/>
    <property type="match status" value="1"/>
</dbReference>
<reference evidence="6 8" key="1">
    <citation type="submission" date="2014-12" db="EMBL/GenBank/DDBJ databases">
        <title>Draft genome sequences of 29 type strains of Enterococci.</title>
        <authorList>
            <person name="Zhong Z."/>
            <person name="Sun Z."/>
            <person name="Liu W."/>
            <person name="Zhang W."/>
            <person name="Zhang H."/>
        </authorList>
    </citation>
    <scope>NUCLEOTIDE SEQUENCE [LARGE SCALE GENOMIC DNA]</scope>
    <source>
        <strain evidence="6 8">DSM 22801</strain>
    </source>
</reference>
<dbReference type="InterPro" id="IPR018197">
    <property type="entry name" value="Glycerate_kinase_RE-like"/>
</dbReference>
<dbReference type="OrthoDB" id="9774290at2"/>
<evidence type="ECO:0000256" key="2">
    <source>
        <dbReference type="ARBA" id="ARBA00022679"/>
    </source>
</evidence>
<sequence length="373" mass="39498">MNIVTAIDSMKGSLSSIEANQIVAEVFTKQGHVVKEVAIADGGEGTVAAVVKNSGGQQIPVQIKALDGQLVTVDFGWFESQKLAVIESAAASGIQYLDGTEKTHPLNTSSYGTGELILAAMEQGAKTIVVGLGGTGTVDGGIGLLSALGVEFFDQAGQLLPAKGSSLGQITHFSDEHLESRLAEITFLIASDVASPLLGDSGAVHMFGRQKGLTENEVDKYEYGMKNYQKVISGAQDDFSGDGAAGGLGFAIRVFLKGVFYSGFEFISEQTDLEQAIEQADLVITGEGQMDVQSLQGKVPIGIGRIAKKYNVPVIAFVGSFKGDQKRFSEEGVSVIVPIIDHITTLDEAMIEAKTNLYKAVQRTLDILLLMKE</sequence>
<evidence type="ECO:0000256" key="3">
    <source>
        <dbReference type="ARBA" id="ARBA00022777"/>
    </source>
</evidence>
<dbReference type="GO" id="GO:0008887">
    <property type="term" value="F:glycerate kinase activity"/>
    <property type="evidence" value="ECO:0007669"/>
    <property type="project" value="UniProtKB-UniRule"/>
</dbReference>
<accession>A0A0S3KC31</accession>
<dbReference type="Gene3D" id="3.90.1510.10">
    <property type="entry name" value="Glycerate kinase, domain 2"/>
    <property type="match status" value="1"/>
</dbReference>
<dbReference type="EMBL" id="CP013614">
    <property type="protein sequence ID" value="ALS01816.1"/>
    <property type="molecule type" value="Genomic_DNA"/>
</dbReference>
<evidence type="ECO:0000256" key="4">
    <source>
        <dbReference type="PIRNR" id="PIRNR006078"/>
    </source>
</evidence>
<comment type="similarity">
    <text evidence="1 4">Belongs to the glycerate kinase type-1 family.</text>
</comment>
<dbReference type="RefSeq" id="WP_071877387.1">
    <property type="nucleotide sequence ID" value="NZ_JXLC01000008.1"/>
</dbReference>
<evidence type="ECO:0000256" key="1">
    <source>
        <dbReference type="ARBA" id="ARBA00006284"/>
    </source>
</evidence>
<evidence type="ECO:0000313" key="8">
    <source>
        <dbReference type="Proteomes" id="UP000183039"/>
    </source>
</evidence>
<dbReference type="Proteomes" id="UP000065511">
    <property type="component" value="Chromosome"/>
</dbReference>
<dbReference type="PANTHER" id="PTHR21599:SF0">
    <property type="entry name" value="GLYCERATE KINASE"/>
    <property type="match status" value="1"/>
</dbReference>
<keyword evidence="2 4" id="KW-0808">Transferase</keyword>
<dbReference type="Pfam" id="PF02595">
    <property type="entry name" value="Gly_kinase"/>
    <property type="match status" value="1"/>
</dbReference>
<keyword evidence="7" id="KW-1185">Reference proteome</keyword>
<protein>
    <submittedName>
        <fullName evidence="6">Glycerate kinase</fullName>
    </submittedName>
</protein>
<gene>
    <name evidence="5" type="ORF">ATZ33_10645</name>
    <name evidence="6" type="ORF">RV15_GL003460</name>
</gene>
<dbReference type="KEGG" id="ess:ATZ33_10645"/>
<dbReference type="InterPro" id="IPR004381">
    <property type="entry name" value="Glycerate_kinase"/>
</dbReference>
<evidence type="ECO:0000313" key="6">
    <source>
        <dbReference type="EMBL" id="OJG92075.1"/>
    </source>
</evidence>
<dbReference type="InterPro" id="IPR018193">
    <property type="entry name" value="Glyc_kinase_flavodox-like_fold"/>
</dbReference>